<name>A0ABZ2NJF0_9BACI</name>
<proteinExistence type="inferred from homology"/>
<comment type="similarity">
    <text evidence="1">Belongs to the SecB family.</text>
</comment>
<dbReference type="Proteomes" id="UP001377337">
    <property type="component" value="Chromosome"/>
</dbReference>
<keyword evidence="3" id="KW-1185">Reference proteome</keyword>
<evidence type="ECO:0000313" key="2">
    <source>
        <dbReference type="EMBL" id="WXB97282.1"/>
    </source>
</evidence>
<protein>
    <submittedName>
        <fullName evidence="2">Protein-export chaperone SecB</fullName>
    </submittedName>
</protein>
<evidence type="ECO:0000256" key="1">
    <source>
        <dbReference type="ARBA" id="ARBA00009990"/>
    </source>
</evidence>
<gene>
    <name evidence="2" type="ORF">WCV65_01885</name>
</gene>
<dbReference type="EMBL" id="CP147407">
    <property type="protein sequence ID" value="WXB97282.1"/>
    <property type="molecule type" value="Genomic_DNA"/>
</dbReference>
<dbReference type="Gene3D" id="3.10.420.10">
    <property type="entry name" value="SecB-like"/>
    <property type="match status" value="1"/>
</dbReference>
<dbReference type="SUPFAM" id="SSF54611">
    <property type="entry name" value="SecB-like"/>
    <property type="match status" value="1"/>
</dbReference>
<dbReference type="Pfam" id="PF02556">
    <property type="entry name" value="SecB"/>
    <property type="match status" value="1"/>
</dbReference>
<dbReference type="InterPro" id="IPR003708">
    <property type="entry name" value="SecB"/>
</dbReference>
<dbReference type="RefSeq" id="WP_338779567.1">
    <property type="nucleotide sequence ID" value="NZ_CP147407.1"/>
</dbReference>
<reference evidence="2 3" key="1">
    <citation type="submission" date="2024-02" db="EMBL/GenBank/DDBJ databases">
        <title>Seven novel Bacillus-like species.</title>
        <authorList>
            <person name="Liu G."/>
        </authorList>
    </citation>
    <scope>NUCLEOTIDE SEQUENCE [LARGE SCALE GENOMIC DNA]</scope>
    <source>
        <strain evidence="2 3">FJAT-52054</strain>
    </source>
</reference>
<dbReference type="InterPro" id="IPR035958">
    <property type="entry name" value="SecB-like_sf"/>
</dbReference>
<sequence>MASKLDINKVIVEQSIYKTNLKYNYELNEIDPEIGFEVEVLIAQSDETKGIIKLECHINDELPLEEVPFNLKVVLLGHFKTEQGDKFENYILNAISILFPYMRAHISTLTAISGQRPLMIPSVNVVELLKEKAEKNN</sequence>
<organism evidence="2 3">
    <name type="scientific">Metabacillus sediminis</name>
    <dbReference type="NCBI Taxonomy" id="3117746"/>
    <lineage>
        <taxon>Bacteria</taxon>
        <taxon>Bacillati</taxon>
        <taxon>Bacillota</taxon>
        <taxon>Bacilli</taxon>
        <taxon>Bacillales</taxon>
        <taxon>Bacillaceae</taxon>
        <taxon>Metabacillus</taxon>
    </lineage>
</organism>
<accession>A0ABZ2NJF0</accession>
<evidence type="ECO:0000313" key="3">
    <source>
        <dbReference type="Proteomes" id="UP001377337"/>
    </source>
</evidence>